<dbReference type="RefSeq" id="WP_278157851.1">
    <property type="nucleotide sequence ID" value="NZ_CP121252.1"/>
</dbReference>
<dbReference type="Proteomes" id="UP001219037">
    <property type="component" value="Chromosome"/>
</dbReference>
<evidence type="ECO:0000256" key="1">
    <source>
        <dbReference type="ARBA" id="ARBA00006096"/>
    </source>
</evidence>
<accession>A0ABY8H7X2</accession>
<protein>
    <submittedName>
        <fullName evidence="3">D-alanyl-D-alanine carboxypeptidase/D-alanyl-D-alanine-endopeptidase</fullName>
        <ecNumber evidence="3">3.4.16.4</ecNumber>
    </submittedName>
</protein>
<dbReference type="PROSITE" id="PS51257">
    <property type="entry name" value="PROKAR_LIPOPROTEIN"/>
    <property type="match status" value="1"/>
</dbReference>
<dbReference type="EC" id="3.4.16.4" evidence="3"/>
<evidence type="ECO:0000313" key="4">
    <source>
        <dbReference type="Proteomes" id="UP001219037"/>
    </source>
</evidence>
<dbReference type="SUPFAM" id="SSF56601">
    <property type="entry name" value="beta-lactamase/transpeptidase-like"/>
    <property type="match status" value="1"/>
</dbReference>
<name>A0ABY8H7X2_9MICC</name>
<dbReference type="PRINTS" id="PR00922">
    <property type="entry name" value="DADACBPTASE3"/>
</dbReference>
<dbReference type="NCBIfam" id="TIGR00666">
    <property type="entry name" value="PBP4"/>
    <property type="match status" value="1"/>
</dbReference>
<dbReference type="EMBL" id="CP121252">
    <property type="protein sequence ID" value="WFP16758.1"/>
    <property type="molecule type" value="Genomic_DNA"/>
</dbReference>
<gene>
    <name evidence="3" type="primary">dacB</name>
    <name evidence="3" type="ORF">P8192_01115</name>
</gene>
<dbReference type="PANTHER" id="PTHR30023:SF0">
    <property type="entry name" value="PENICILLIN-SENSITIVE CARBOXYPEPTIDASE A"/>
    <property type="match status" value="1"/>
</dbReference>
<keyword evidence="3" id="KW-0645">Protease</keyword>
<sequence>MLARSATSARATRARGLAGTLIAALVLTGCTVLPAPEDRAAELKAAAAERAALTQVSIPATSLGGARHWLTGAQEELANVLDVATEPPSEVLALSEEAPVPSAETLQRRLNTVFAGTDFTTAALVTDTMTGEVLYSRDADAARVPASSLKILTAAAALHEMGPDHRYTTRAVLDDGTDDLVVALVAGGDALLGTGAGATSVDGRAGLGSLAQQTVDALADRLDGESDEPSDDAGAPALRIVLDDGGYSGPQLTWNDSMVSSGNISAVQPIAVHGARADSGTGTDRVDDPGAHAAAVFRAQVVRAAEEAGLDLTVASGVERDATSGLGERDGTELGAIESATVAEQVEYLLTYSDNQVAEVTARNAALASGRSGSFEGVAGLLTAAADALGVDAHGITIADGSGLSAKNRISTTQLVAIMDAVQQRPWLAETVWGLPTAGLEGTLSERMAGTAAAGTVRAKTGTLDRHSSLTGTVVTVDGRQLWFSFINTGTDSESVTEAREVQDRAATVLADCGC</sequence>
<dbReference type="InterPro" id="IPR012338">
    <property type="entry name" value="Beta-lactam/transpept-like"/>
</dbReference>
<keyword evidence="2 3" id="KW-0378">Hydrolase</keyword>
<evidence type="ECO:0000313" key="3">
    <source>
        <dbReference type="EMBL" id="WFP16758.1"/>
    </source>
</evidence>
<reference evidence="3 4" key="1">
    <citation type="submission" date="2023-04" db="EMBL/GenBank/DDBJ databases">
        <title>Funneling lignin-derived compounds into biodiesel using alkali-halophilic Citricoccus sp. P2.</title>
        <authorList>
            <person name="Luo C.-B."/>
        </authorList>
    </citation>
    <scope>NUCLEOTIDE SEQUENCE [LARGE SCALE GENOMIC DNA]</scope>
    <source>
        <strain evidence="3 4">P2</strain>
    </source>
</reference>
<dbReference type="Gene3D" id="3.40.710.10">
    <property type="entry name" value="DD-peptidase/beta-lactamase superfamily"/>
    <property type="match status" value="2"/>
</dbReference>
<comment type="similarity">
    <text evidence="1">Belongs to the peptidase S13 family.</text>
</comment>
<dbReference type="GO" id="GO:0009002">
    <property type="term" value="F:serine-type D-Ala-D-Ala carboxypeptidase activity"/>
    <property type="evidence" value="ECO:0007669"/>
    <property type="project" value="UniProtKB-EC"/>
</dbReference>
<dbReference type="PANTHER" id="PTHR30023">
    <property type="entry name" value="D-ALANYL-D-ALANINE CARBOXYPEPTIDASE"/>
    <property type="match status" value="1"/>
</dbReference>
<proteinExistence type="inferred from homology"/>
<dbReference type="InterPro" id="IPR000667">
    <property type="entry name" value="Peptidase_S13"/>
</dbReference>
<keyword evidence="3" id="KW-0121">Carboxypeptidase</keyword>
<evidence type="ECO:0000256" key="2">
    <source>
        <dbReference type="ARBA" id="ARBA00022801"/>
    </source>
</evidence>
<dbReference type="Pfam" id="PF02113">
    <property type="entry name" value="Peptidase_S13"/>
    <property type="match status" value="2"/>
</dbReference>
<keyword evidence="4" id="KW-1185">Reference proteome</keyword>
<organism evidence="3 4">
    <name type="scientific">Citricoccus muralis</name>
    <dbReference type="NCBI Taxonomy" id="169134"/>
    <lineage>
        <taxon>Bacteria</taxon>
        <taxon>Bacillati</taxon>
        <taxon>Actinomycetota</taxon>
        <taxon>Actinomycetes</taxon>
        <taxon>Micrococcales</taxon>
        <taxon>Micrococcaceae</taxon>
        <taxon>Citricoccus</taxon>
    </lineage>
</organism>